<dbReference type="Pfam" id="PF11937">
    <property type="entry name" value="DUF3455"/>
    <property type="match status" value="1"/>
</dbReference>
<feature type="region of interest" description="Disordered" evidence="1">
    <location>
        <begin position="23"/>
        <end position="43"/>
    </location>
</feature>
<evidence type="ECO:0000256" key="1">
    <source>
        <dbReference type="SAM" id="MobiDB-lite"/>
    </source>
</evidence>
<dbReference type="GeneID" id="39575659"/>
<organism evidence="3 4">
    <name type="scientific">Sodiomyces alkalinus (strain CBS 110278 / VKM F-3762 / F11)</name>
    <name type="common">Alkaliphilic filamentous fungus</name>
    <dbReference type="NCBI Taxonomy" id="1314773"/>
    <lineage>
        <taxon>Eukaryota</taxon>
        <taxon>Fungi</taxon>
        <taxon>Dikarya</taxon>
        <taxon>Ascomycota</taxon>
        <taxon>Pezizomycotina</taxon>
        <taxon>Sordariomycetes</taxon>
        <taxon>Hypocreomycetidae</taxon>
        <taxon>Glomerellales</taxon>
        <taxon>Plectosphaerellaceae</taxon>
        <taxon>Sodiomyces</taxon>
    </lineage>
</organism>
<dbReference type="PANTHER" id="PTHR35567:SF3">
    <property type="entry name" value="MALATE DEHYDROGENASE"/>
    <property type="match status" value="1"/>
</dbReference>
<dbReference type="EMBL" id="ML119057">
    <property type="protein sequence ID" value="ROT37475.1"/>
    <property type="molecule type" value="Genomic_DNA"/>
</dbReference>
<keyword evidence="4" id="KW-1185">Reference proteome</keyword>
<keyword evidence="2" id="KW-0732">Signal</keyword>
<dbReference type="PANTHER" id="PTHR35567">
    <property type="entry name" value="MALATE DEHYDROGENASE (AFU_ORTHOLOGUE AFUA_2G13800)"/>
    <property type="match status" value="1"/>
</dbReference>
<protein>
    <recommendedName>
        <fullName evidence="5">Malate dehydrogenase</fullName>
    </recommendedName>
</protein>
<evidence type="ECO:0008006" key="5">
    <source>
        <dbReference type="Google" id="ProtNLM"/>
    </source>
</evidence>
<evidence type="ECO:0000313" key="4">
    <source>
        <dbReference type="Proteomes" id="UP000272025"/>
    </source>
</evidence>
<dbReference type="OrthoDB" id="1859733at2759"/>
<proteinExistence type="predicted"/>
<feature type="signal peptide" evidence="2">
    <location>
        <begin position="1"/>
        <end position="17"/>
    </location>
</feature>
<dbReference type="InterPro" id="IPR021851">
    <property type="entry name" value="DUF3455"/>
</dbReference>
<dbReference type="AlphaFoldDB" id="A0A3N2PSJ2"/>
<feature type="chain" id="PRO_5018101801" description="Malate dehydrogenase" evidence="2">
    <location>
        <begin position="18"/>
        <end position="254"/>
    </location>
</feature>
<dbReference type="RefSeq" id="XP_028465281.1">
    <property type="nucleotide sequence ID" value="XM_028607181.1"/>
</dbReference>
<name>A0A3N2PSJ2_SODAK</name>
<evidence type="ECO:0000256" key="2">
    <source>
        <dbReference type="SAM" id="SignalP"/>
    </source>
</evidence>
<gene>
    <name evidence="3" type="ORF">SODALDRAFT_198071</name>
</gene>
<reference evidence="3 4" key="1">
    <citation type="journal article" date="2018" name="Mol. Ecol.">
        <title>The obligate alkalophilic soda-lake fungus Sodiomyces alkalinus has shifted to a protein diet.</title>
        <authorList>
            <person name="Grum-Grzhimaylo A.A."/>
            <person name="Falkoski D.L."/>
            <person name="van den Heuvel J."/>
            <person name="Valero-Jimenez C.A."/>
            <person name="Min B."/>
            <person name="Choi I.G."/>
            <person name="Lipzen A."/>
            <person name="Daum C.G."/>
            <person name="Aanen D.K."/>
            <person name="Tsang A."/>
            <person name="Henrissat B."/>
            <person name="Bilanenko E.N."/>
            <person name="de Vries R.P."/>
            <person name="van Kan J.A.L."/>
            <person name="Grigoriev I.V."/>
            <person name="Debets A.J.M."/>
        </authorList>
    </citation>
    <scope>NUCLEOTIDE SEQUENCE [LARGE SCALE GENOMIC DNA]</scope>
    <source>
        <strain evidence="3 4">F11</strain>
    </source>
</reference>
<sequence>MLTKRIVALASVALTLATPLRRPNGRSCAATTNPTLPLNGGDNELPQPEEGEVLKYILLGHGIQNYTCTTPGEEAKASGAVAVLYDATAYFPLQGRRSVATEAHFNALTTLALWANGLPLNGDGTTQFGAAAEYPFPAAAPGLELPGVRMPFVGHHFFDAAGVPVFHSGDSEADSDLVFRAQLVDKVPAPTRSDPGPVGTGAVAWLHLADNGDSRGVSRVYRVVTAGGSPRECVDGLSQSVPYATYYWLYGRED</sequence>
<accession>A0A3N2PSJ2</accession>
<dbReference type="Proteomes" id="UP000272025">
    <property type="component" value="Unassembled WGS sequence"/>
</dbReference>
<evidence type="ECO:0000313" key="3">
    <source>
        <dbReference type="EMBL" id="ROT37475.1"/>
    </source>
</evidence>